<keyword evidence="3" id="KW-0732">Signal</keyword>
<evidence type="ECO:0000256" key="3">
    <source>
        <dbReference type="ARBA" id="ARBA00022729"/>
    </source>
</evidence>
<dbReference type="PANTHER" id="PTHR23303:SF15">
    <property type="entry name" value="COLOSSIN-A"/>
    <property type="match status" value="1"/>
</dbReference>
<feature type="domain" description="SD-repeat containing protein B" evidence="5">
    <location>
        <begin position="222"/>
        <end position="339"/>
    </location>
</feature>
<evidence type="ECO:0000256" key="1">
    <source>
        <dbReference type="ARBA" id="ARBA00004613"/>
    </source>
</evidence>
<dbReference type="Proteomes" id="UP000199021">
    <property type="component" value="Unassembled WGS sequence"/>
</dbReference>
<evidence type="ECO:0000259" key="5">
    <source>
        <dbReference type="Pfam" id="PF17210"/>
    </source>
</evidence>
<dbReference type="PANTHER" id="PTHR23303">
    <property type="entry name" value="CARBOXYPEPTIDASE REGULATORY REGION-CONTAINING"/>
    <property type="match status" value="1"/>
</dbReference>
<organism evidence="6 7">
    <name type="scientific">Neolewinella agarilytica</name>
    <dbReference type="NCBI Taxonomy" id="478744"/>
    <lineage>
        <taxon>Bacteria</taxon>
        <taxon>Pseudomonadati</taxon>
        <taxon>Bacteroidota</taxon>
        <taxon>Saprospiria</taxon>
        <taxon>Saprospirales</taxon>
        <taxon>Lewinellaceae</taxon>
        <taxon>Neolewinella</taxon>
    </lineage>
</organism>
<dbReference type="GO" id="GO:0005576">
    <property type="term" value="C:extracellular region"/>
    <property type="evidence" value="ECO:0007669"/>
    <property type="project" value="UniProtKB-SubCell"/>
</dbReference>
<dbReference type="InterPro" id="IPR033764">
    <property type="entry name" value="Sdr_B"/>
</dbReference>
<evidence type="ECO:0000313" key="6">
    <source>
        <dbReference type="EMBL" id="SER49518.1"/>
    </source>
</evidence>
<feature type="region of interest" description="Disordered" evidence="4">
    <location>
        <begin position="57"/>
        <end position="82"/>
    </location>
</feature>
<dbReference type="InterPro" id="IPR051417">
    <property type="entry name" value="SDr/BOS_complex"/>
</dbReference>
<name>A0A1H9PMX3_9BACT</name>
<feature type="compositionally biased region" description="Acidic residues" evidence="4">
    <location>
        <begin position="422"/>
        <end position="436"/>
    </location>
</feature>
<evidence type="ECO:0000256" key="2">
    <source>
        <dbReference type="ARBA" id="ARBA00022525"/>
    </source>
</evidence>
<feature type="non-terminal residue" evidence="6">
    <location>
        <position position="1"/>
    </location>
</feature>
<feature type="region of interest" description="Disordered" evidence="4">
    <location>
        <begin position="416"/>
        <end position="436"/>
    </location>
</feature>
<dbReference type="STRING" id="478744.SAMN05444359_1661"/>
<dbReference type="Pfam" id="PF17210">
    <property type="entry name" value="SdrD_B"/>
    <property type="match status" value="4"/>
</dbReference>
<feature type="region of interest" description="Disordered" evidence="4">
    <location>
        <begin position="295"/>
        <end position="316"/>
    </location>
</feature>
<sequence>ADEEGINGVTVNLLDEDGNVLESTITADNPDTGEPGYYEFDELTPGTPYVVEFIAPDGNTFSPQDEGDDTTDSDANTTTGQSDAVVLESGENNPTIDAGIYETASLGDYVWLDKNADGQQDADEEGINDVTVNLLVDGAVVASTTTVTNAGEDGFYEFTDLTPGVEYVVEFVAPDGFLASPQDEGDDTTDSDADRTTGLSQTVVLGSNENNPTIDAGFYETASLGDFVFLDNDADGQQDADEEGVNGVTVNLLDEDGNVLESTTTVDNPDTGAPGYYEFDELTPGTPYVVEFVAPDGNEFSPEDEGDDATDSDANITTGQSDAVVLESGENNPTIDAGIYEEASLGDYVWLDKNADGQQDADEEGINDVTVNLLVDGAVVATTTTVTNGGEDGFYEFTDLTPGVEYVVEFVAPADFLGSPQDEGDDATDSDADVTT</sequence>
<feature type="domain" description="SD-repeat containing protein B" evidence="5">
    <location>
        <begin position="104"/>
        <end position="218"/>
    </location>
</feature>
<dbReference type="InParanoid" id="A0A1H9PMX3"/>
<dbReference type="AlphaFoldDB" id="A0A1H9PMX3"/>
<evidence type="ECO:0000256" key="4">
    <source>
        <dbReference type="SAM" id="MobiDB-lite"/>
    </source>
</evidence>
<protein>
    <submittedName>
        <fullName evidence="6">Cna protein B-type domain-containing protein</fullName>
    </submittedName>
</protein>
<gene>
    <name evidence="6" type="ORF">SAMN05444359_1661</name>
</gene>
<feature type="domain" description="SD-repeat containing protein B" evidence="5">
    <location>
        <begin position="2"/>
        <end position="100"/>
    </location>
</feature>
<feature type="domain" description="SD-repeat containing protein B" evidence="5">
    <location>
        <begin position="343"/>
        <end position="435"/>
    </location>
</feature>
<proteinExistence type="predicted"/>
<accession>A0A1H9PMX3</accession>
<reference evidence="7" key="1">
    <citation type="submission" date="2016-10" db="EMBL/GenBank/DDBJ databases">
        <authorList>
            <person name="Varghese N."/>
            <person name="Submissions S."/>
        </authorList>
    </citation>
    <scope>NUCLEOTIDE SEQUENCE [LARGE SCALE GENOMIC DNA]</scope>
    <source>
        <strain evidence="7">DSM 24740</strain>
    </source>
</reference>
<dbReference type="InterPro" id="IPR013783">
    <property type="entry name" value="Ig-like_fold"/>
</dbReference>
<dbReference type="EMBL" id="FOFB01000066">
    <property type="protein sequence ID" value="SER49518.1"/>
    <property type="molecule type" value="Genomic_DNA"/>
</dbReference>
<dbReference type="SUPFAM" id="SSF117074">
    <property type="entry name" value="Hypothetical protein PA1324"/>
    <property type="match status" value="3"/>
</dbReference>
<evidence type="ECO:0000313" key="7">
    <source>
        <dbReference type="Proteomes" id="UP000199021"/>
    </source>
</evidence>
<feature type="non-terminal residue" evidence="6">
    <location>
        <position position="436"/>
    </location>
</feature>
<dbReference type="SUPFAM" id="SSF49478">
    <property type="entry name" value="Cna protein B-type domain"/>
    <property type="match status" value="1"/>
</dbReference>
<dbReference type="Gene3D" id="2.60.40.10">
    <property type="entry name" value="Immunoglobulins"/>
    <property type="match status" value="4"/>
</dbReference>
<keyword evidence="2" id="KW-0964">Secreted</keyword>
<keyword evidence="7" id="KW-1185">Reference proteome</keyword>
<comment type="subcellular location">
    <subcellularLocation>
        <location evidence="1">Secreted</location>
    </subcellularLocation>
</comment>
<feature type="compositionally biased region" description="Acidic residues" evidence="4">
    <location>
        <begin position="301"/>
        <end position="311"/>
    </location>
</feature>